<evidence type="ECO:0000259" key="2">
    <source>
        <dbReference type="Pfam" id="PF13439"/>
    </source>
</evidence>
<gene>
    <name evidence="3" type="ORF">IRJ18_16050</name>
</gene>
<organism evidence="3 4">
    <name type="scientific">Mucilaginibacter boryungensis</name>
    <dbReference type="NCBI Taxonomy" id="768480"/>
    <lineage>
        <taxon>Bacteria</taxon>
        <taxon>Pseudomonadati</taxon>
        <taxon>Bacteroidota</taxon>
        <taxon>Sphingobacteriia</taxon>
        <taxon>Sphingobacteriales</taxon>
        <taxon>Sphingobacteriaceae</taxon>
        <taxon>Mucilaginibacter</taxon>
    </lineage>
</organism>
<dbReference type="SUPFAM" id="SSF53756">
    <property type="entry name" value="UDP-Glycosyltransferase/glycogen phosphorylase"/>
    <property type="match status" value="1"/>
</dbReference>
<evidence type="ECO:0000313" key="3">
    <source>
        <dbReference type="EMBL" id="MBE9667887.1"/>
    </source>
</evidence>
<name>A0ABR9XKF4_9SPHI</name>
<dbReference type="Pfam" id="PF13439">
    <property type="entry name" value="Glyco_transf_4"/>
    <property type="match status" value="1"/>
</dbReference>
<protein>
    <submittedName>
        <fullName evidence="3">Glycosyltransferase family 4 protein</fullName>
    </submittedName>
</protein>
<dbReference type="Pfam" id="PF00534">
    <property type="entry name" value="Glycos_transf_1"/>
    <property type="match status" value="1"/>
</dbReference>
<comment type="caution">
    <text evidence="3">The sequence shown here is derived from an EMBL/GenBank/DDBJ whole genome shotgun (WGS) entry which is preliminary data.</text>
</comment>
<evidence type="ECO:0000259" key="1">
    <source>
        <dbReference type="Pfam" id="PF00534"/>
    </source>
</evidence>
<accession>A0ABR9XKF4</accession>
<dbReference type="EMBL" id="JADFFM010000002">
    <property type="protein sequence ID" value="MBE9667887.1"/>
    <property type="molecule type" value="Genomic_DNA"/>
</dbReference>
<dbReference type="InterPro" id="IPR028098">
    <property type="entry name" value="Glyco_trans_4-like_N"/>
</dbReference>
<keyword evidence="4" id="KW-1185">Reference proteome</keyword>
<dbReference type="Proteomes" id="UP000632774">
    <property type="component" value="Unassembled WGS sequence"/>
</dbReference>
<feature type="domain" description="Glycosyl transferase family 1" evidence="1">
    <location>
        <begin position="187"/>
        <end position="356"/>
    </location>
</feature>
<dbReference type="CDD" id="cd03801">
    <property type="entry name" value="GT4_PimA-like"/>
    <property type="match status" value="1"/>
</dbReference>
<reference evidence="3 4" key="1">
    <citation type="submission" date="2020-10" db="EMBL/GenBank/DDBJ databases">
        <title>Mucilaginibacter mali sp. nov., isolated from rhizosphere soil of apple orchard.</title>
        <authorList>
            <person name="Lee J.-S."/>
            <person name="Kim H.S."/>
            <person name="Kim J.-S."/>
        </authorList>
    </citation>
    <scope>NUCLEOTIDE SEQUENCE [LARGE SCALE GENOMIC DNA]</scope>
    <source>
        <strain evidence="3 4">KCTC 23157</strain>
    </source>
</reference>
<dbReference type="PANTHER" id="PTHR12526">
    <property type="entry name" value="GLYCOSYLTRANSFERASE"/>
    <property type="match status" value="1"/>
</dbReference>
<feature type="domain" description="Glycosyltransferase subfamily 4-like N-terminal" evidence="2">
    <location>
        <begin position="14"/>
        <end position="175"/>
    </location>
</feature>
<evidence type="ECO:0000313" key="4">
    <source>
        <dbReference type="Proteomes" id="UP000632774"/>
    </source>
</evidence>
<dbReference type="Gene3D" id="3.40.50.2000">
    <property type="entry name" value="Glycogen Phosphorylase B"/>
    <property type="match status" value="2"/>
</dbReference>
<proteinExistence type="predicted"/>
<dbReference type="RefSeq" id="WP_194107324.1">
    <property type="nucleotide sequence ID" value="NZ_JADFFM010000002.1"/>
</dbReference>
<sequence>MNILILHGTSDLYGGSKILYTVADFLRKKYGVTVILSEEGPLADVLREHGIEVIIMKMGILRRKYLNPKGLINRVRALTKAKREIKEIVESKNIQLLYSNTTGVLIGAYVANSCKIKHIWHIHEIIEKPALFTKFIGWHIKKFADLVIVVSNEVKKHWEKYLDANIIHTVYNGIDYQPIINAEDGLRDELQLTNDDILIGMIGRVNLWKGQKYFLEITTLLCKKYPNVKFVMVGDVYPGYEYLYDEIKQIIDNNKLEKNVYNLGYRTDIPYILKGLDIFILPSILPDPLPTVILEAMAAGKPVVATKHGGAIEMVQQGKTGALIPWDNAEQAVDSISAIIEDPTLRINMGEAGKKRALDNFSLPAFEKNVFSLIDSLNIE</sequence>
<dbReference type="InterPro" id="IPR001296">
    <property type="entry name" value="Glyco_trans_1"/>
</dbReference>